<dbReference type="Pfam" id="PF03134">
    <property type="entry name" value="TB2_DP1_HVA22"/>
    <property type="match status" value="1"/>
</dbReference>
<comment type="caution">
    <text evidence="8">The sequence shown here is derived from an EMBL/GenBank/DDBJ whole genome shotgun (WGS) entry which is preliminary data.</text>
</comment>
<feature type="region of interest" description="Disordered" evidence="7">
    <location>
        <begin position="185"/>
        <end position="381"/>
    </location>
</feature>
<protein>
    <recommendedName>
        <fullName evidence="6">Protein YOP1</fullName>
    </recommendedName>
</protein>
<dbReference type="VEuPathDB" id="FungiDB:PSTT_06330"/>
<gene>
    <name evidence="8" type="ORF">PSTT_06330</name>
</gene>
<evidence type="ECO:0000313" key="8">
    <source>
        <dbReference type="EMBL" id="POW10075.1"/>
    </source>
</evidence>
<comment type="subcellular location">
    <subcellularLocation>
        <location evidence="1 6">Membrane</location>
        <topology evidence="1 6">Multi-pass membrane protein</topology>
    </subcellularLocation>
</comment>
<keyword evidence="3 6" id="KW-0812">Transmembrane</keyword>
<feature type="compositionally biased region" description="Polar residues" evidence="7">
    <location>
        <begin position="285"/>
        <end position="298"/>
    </location>
</feature>
<sequence>MGLFAFVSFLVVTSLGTLYPIYLSYKAIKNNDLQSLEILLMFWIVMGTINAIESTCGWFLHWIPFFYQFKSVFILWLTLPQIQGSTYVYVTYVHPFLLEHEVDIDTWLIDIKQKCRQAGTTYFYQFVDRLKALLLTAMLPTNDPHHPNPTRVDNPANLQAHQLDAASTYAFNLIRQFGPTASAIFNPMQNRGTDPSYLHPNNNSSSGVGGNSNSRASSQQSTQRDGYQIPEYDQLPTGGSLFSRRKSHETLNPPSSIHSAVSRERSSESLRTTAGQADPAPTKTGLFSSSRPNNSTLTGYDEIGRDEASGSENEWLLRKPSPVGSTSSFNLRGRLSEGNNNQTPINPPLSQRSVSSTSKWFNWSSTKPATTTDVDESRKTK</sequence>
<comment type="similarity">
    <text evidence="2 6">Belongs to the DP1 family.</text>
</comment>
<keyword evidence="4 6" id="KW-1133">Transmembrane helix</keyword>
<dbReference type="EMBL" id="PKSL01000049">
    <property type="protein sequence ID" value="POW10075.1"/>
    <property type="molecule type" value="Genomic_DNA"/>
</dbReference>
<dbReference type="Proteomes" id="UP000239156">
    <property type="component" value="Unassembled WGS sequence"/>
</dbReference>
<dbReference type="PANTHER" id="PTHR12300">
    <property type="entry name" value="HVA22-LIKE PROTEINS"/>
    <property type="match status" value="1"/>
</dbReference>
<feature type="transmembrane region" description="Helical" evidence="6">
    <location>
        <begin position="40"/>
        <end position="60"/>
    </location>
</feature>
<reference evidence="8" key="1">
    <citation type="submission" date="2017-12" db="EMBL/GenBank/DDBJ databases">
        <title>Gene loss provides genomic basis for host adaptation in cereal stripe rust fungi.</title>
        <authorList>
            <person name="Xia C."/>
        </authorList>
    </citation>
    <scope>NUCLEOTIDE SEQUENCE [LARGE SCALE GENOMIC DNA]</scope>
    <source>
        <strain evidence="8">93-210</strain>
    </source>
</reference>
<dbReference type="AlphaFoldDB" id="A0A2S4VKP4"/>
<feature type="transmembrane region" description="Helical" evidence="6">
    <location>
        <begin position="72"/>
        <end position="90"/>
    </location>
</feature>
<evidence type="ECO:0000256" key="1">
    <source>
        <dbReference type="ARBA" id="ARBA00004141"/>
    </source>
</evidence>
<dbReference type="VEuPathDB" id="FungiDB:PSHT_05337"/>
<feature type="compositionally biased region" description="Polar residues" evidence="7">
    <location>
        <begin position="337"/>
        <end position="372"/>
    </location>
</feature>
<keyword evidence="9" id="KW-1185">Reference proteome</keyword>
<evidence type="ECO:0000256" key="2">
    <source>
        <dbReference type="ARBA" id="ARBA00008573"/>
    </source>
</evidence>
<evidence type="ECO:0000256" key="7">
    <source>
        <dbReference type="SAM" id="MobiDB-lite"/>
    </source>
</evidence>
<evidence type="ECO:0000256" key="5">
    <source>
        <dbReference type="ARBA" id="ARBA00023136"/>
    </source>
</evidence>
<feature type="compositionally biased region" description="Polar residues" evidence="7">
    <location>
        <begin position="250"/>
        <end position="259"/>
    </location>
</feature>
<accession>A0A2S4VKP4</accession>
<dbReference type="GO" id="GO:0016020">
    <property type="term" value="C:membrane"/>
    <property type="evidence" value="ECO:0007669"/>
    <property type="project" value="UniProtKB-SubCell"/>
</dbReference>
<evidence type="ECO:0000256" key="6">
    <source>
        <dbReference type="RuleBase" id="RU362006"/>
    </source>
</evidence>
<name>A0A2S4VKP4_9BASI</name>
<dbReference type="PANTHER" id="PTHR12300:SF161">
    <property type="entry name" value="RECEPTOR EXPRESSION-ENHANCING PROTEIN"/>
    <property type="match status" value="1"/>
</dbReference>
<keyword evidence="5 6" id="KW-0472">Membrane</keyword>
<proteinExistence type="inferred from homology"/>
<evidence type="ECO:0000313" key="9">
    <source>
        <dbReference type="Proteomes" id="UP000239156"/>
    </source>
</evidence>
<dbReference type="InterPro" id="IPR004345">
    <property type="entry name" value="TB2_DP1_HVA22"/>
</dbReference>
<comment type="caution">
    <text evidence="6">Lacks conserved residue(s) required for the propagation of feature annotation.</text>
</comment>
<evidence type="ECO:0000256" key="4">
    <source>
        <dbReference type="ARBA" id="ARBA00022989"/>
    </source>
</evidence>
<evidence type="ECO:0000256" key="3">
    <source>
        <dbReference type="ARBA" id="ARBA00022692"/>
    </source>
</evidence>
<organism evidence="8 9">
    <name type="scientific">Puccinia striiformis</name>
    <dbReference type="NCBI Taxonomy" id="27350"/>
    <lineage>
        <taxon>Eukaryota</taxon>
        <taxon>Fungi</taxon>
        <taxon>Dikarya</taxon>
        <taxon>Basidiomycota</taxon>
        <taxon>Pucciniomycotina</taxon>
        <taxon>Pucciniomycetes</taxon>
        <taxon>Pucciniales</taxon>
        <taxon>Pucciniaceae</taxon>
        <taxon>Puccinia</taxon>
    </lineage>
</organism>
<feature type="compositionally biased region" description="Low complexity" evidence="7">
    <location>
        <begin position="201"/>
        <end position="218"/>
    </location>
</feature>